<protein>
    <submittedName>
        <fullName evidence="2">AbrB family looped-hinge helix DNA binding protein</fullName>
    </submittedName>
</protein>
<dbReference type="GO" id="GO:0003677">
    <property type="term" value="F:DNA binding"/>
    <property type="evidence" value="ECO:0007669"/>
    <property type="project" value="InterPro"/>
</dbReference>
<name>A0A4R1R2P2_9FIRM</name>
<comment type="caution">
    <text evidence="2">The sequence shown here is derived from an EMBL/GenBank/DDBJ whole genome shotgun (WGS) entry which is preliminary data.</text>
</comment>
<evidence type="ECO:0000259" key="1">
    <source>
        <dbReference type="SMART" id="SM00966"/>
    </source>
</evidence>
<sequence>MTEEKKNSTSVGKNRYMATVKVGSKGQIVIPQKARQLLHLKPGDMLLMRADSSLGIAIQPLDMVGDLFDDLFRTSPN</sequence>
<organism evidence="2 3">
    <name type="scientific">Allofournierella massiliensis</name>
    <dbReference type="NCBI Taxonomy" id="1650663"/>
    <lineage>
        <taxon>Bacteria</taxon>
        <taxon>Bacillati</taxon>
        <taxon>Bacillota</taxon>
        <taxon>Clostridia</taxon>
        <taxon>Eubacteriales</taxon>
        <taxon>Oscillospiraceae</taxon>
        <taxon>Allofournierella</taxon>
    </lineage>
</organism>
<dbReference type="AlphaFoldDB" id="A0A4R1R2P2"/>
<dbReference type="EMBL" id="SLUM01000005">
    <property type="protein sequence ID" value="TCL59608.1"/>
    <property type="molecule type" value="Genomic_DNA"/>
</dbReference>
<dbReference type="RefSeq" id="WP_058966928.1">
    <property type="nucleotide sequence ID" value="NZ_CABKVM010000019.1"/>
</dbReference>
<dbReference type="NCBIfam" id="TIGR01439">
    <property type="entry name" value="lp_hng_hel_AbrB"/>
    <property type="match status" value="1"/>
</dbReference>
<accession>A0A4R1R2P2</accession>
<dbReference type="SMART" id="SM00966">
    <property type="entry name" value="SpoVT_AbrB"/>
    <property type="match status" value="1"/>
</dbReference>
<evidence type="ECO:0000313" key="2">
    <source>
        <dbReference type="EMBL" id="TCL59608.1"/>
    </source>
</evidence>
<dbReference type="InterPro" id="IPR007159">
    <property type="entry name" value="SpoVT-AbrB_dom"/>
</dbReference>
<dbReference type="Gene3D" id="2.10.260.10">
    <property type="match status" value="1"/>
</dbReference>
<dbReference type="OrthoDB" id="9815852at2"/>
<gene>
    <name evidence="2" type="ORF">EDD77_10554</name>
</gene>
<dbReference type="SUPFAM" id="SSF89447">
    <property type="entry name" value="AbrB/MazE/MraZ-like"/>
    <property type="match status" value="1"/>
</dbReference>
<feature type="domain" description="SpoVT-AbrB" evidence="1">
    <location>
        <begin position="20"/>
        <end position="66"/>
    </location>
</feature>
<dbReference type="InterPro" id="IPR037914">
    <property type="entry name" value="SpoVT-AbrB_sf"/>
</dbReference>
<dbReference type="STRING" id="1650663.GCA_001486665_03358"/>
<reference evidence="2 3" key="1">
    <citation type="submission" date="2019-03" db="EMBL/GenBank/DDBJ databases">
        <title>Genomic Encyclopedia of Type Strains, Phase IV (KMG-IV): sequencing the most valuable type-strain genomes for metagenomic binning, comparative biology and taxonomic classification.</title>
        <authorList>
            <person name="Goeker M."/>
        </authorList>
    </citation>
    <scope>NUCLEOTIDE SEQUENCE [LARGE SCALE GENOMIC DNA]</scope>
    <source>
        <strain evidence="2 3">DSM 100451</strain>
    </source>
</reference>
<dbReference type="PANTHER" id="PTHR34860">
    <property type="entry name" value="REPRESSOR-LIKE PROTEIN SSO7C3"/>
    <property type="match status" value="1"/>
</dbReference>
<dbReference type="Proteomes" id="UP000295184">
    <property type="component" value="Unassembled WGS sequence"/>
</dbReference>
<proteinExistence type="predicted"/>
<evidence type="ECO:0000313" key="3">
    <source>
        <dbReference type="Proteomes" id="UP000295184"/>
    </source>
</evidence>
<dbReference type="InterPro" id="IPR052975">
    <property type="entry name" value="Repressor-like_regulatory"/>
</dbReference>
<dbReference type="Pfam" id="PF04014">
    <property type="entry name" value="MazE_antitoxin"/>
    <property type="match status" value="1"/>
</dbReference>
<dbReference type="PANTHER" id="PTHR34860:SF6">
    <property type="entry name" value="REPRESSOR-LIKE PROTEIN SSO7C3"/>
    <property type="match status" value="1"/>
</dbReference>